<dbReference type="InterPro" id="IPR004046">
    <property type="entry name" value="GST_C"/>
</dbReference>
<dbReference type="AlphaFoldDB" id="A0A9J6PAR9"/>
<evidence type="ECO:0000313" key="3">
    <source>
        <dbReference type="EMBL" id="MCP1335537.1"/>
    </source>
</evidence>
<dbReference type="EMBL" id="JAMZFT010000001">
    <property type="protein sequence ID" value="MCP1335537.1"/>
    <property type="molecule type" value="Genomic_DNA"/>
</dbReference>
<sequence length="202" mass="23059">MKLYDLKAGLNPRRVRIFLAEKGIDIPIVPIDMAAGENATPEFLKLNPLGKLPVLVLDDGTVLTESVAICRYLESLHPEPPLFGRTPLEQAQVEMWNRRMEHEILVHVTNMFRHTHPFWIGRQTQFKDFGEWSRNILLDRMRWLDGELAEREFVAGDTYTVADITAQCALLVAKACKVPIPEDMPNLAAWWSRVTSRPSARA</sequence>
<evidence type="ECO:0000259" key="1">
    <source>
        <dbReference type="PROSITE" id="PS50404"/>
    </source>
</evidence>
<evidence type="ECO:0000313" key="4">
    <source>
        <dbReference type="Proteomes" id="UP001055804"/>
    </source>
</evidence>
<dbReference type="SFLD" id="SFLDS00019">
    <property type="entry name" value="Glutathione_Transferase_(cytos"/>
    <property type="match status" value="1"/>
</dbReference>
<dbReference type="Gene3D" id="1.20.1050.10">
    <property type="match status" value="1"/>
</dbReference>
<evidence type="ECO:0000259" key="2">
    <source>
        <dbReference type="PROSITE" id="PS50405"/>
    </source>
</evidence>
<dbReference type="Pfam" id="PF13409">
    <property type="entry name" value="GST_N_2"/>
    <property type="match status" value="1"/>
</dbReference>
<dbReference type="SUPFAM" id="SSF47616">
    <property type="entry name" value="GST C-terminal domain-like"/>
    <property type="match status" value="1"/>
</dbReference>
<feature type="domain" description="GST C-terminal" evidence="2">
    <location>
        <begin position="86"/>
        <end position="202"/>
    </location>
</feature>
<gene>
    <name evidence="3" type="ORF">NJQ99_03860</name>
</gene>
<dbReference type="InterPro" id="IPR004045">
    <property type="entry name" value="Glutathione_S-Trfase_N"/>
</dbReference>
<dbReference type="CDD" id="cd03051">
    <property type="entry name" value="GST_N_GTT2_like"/>
    <property type="match status" value="1"/>
</dbReference>
<name>A0A9J6PAR9_9PROT</name>
<proteinExistence type="predicted"/>
<dbReference type="InterPro" id="IPR036282">
    <property type="entry name" value="Glutathione-S-Trfase_C_sf"/>
</dbReference>
<dbReference type="InterPro" id="IPR036249">
    <property type="entry name" value="Thioredoxin-like_sf"/>
</dbReference>
<dbReference type="PANTHER" id="PTHR44051">
    <property type="entry name" value="GLUTATHIONE S-TRANSFERASE-RELATED"/>
    <property type="match status" value="1"/>
</dbReference>
<feature type="domain" description="GST N-terminal" evidence="1">
    <location>
        <begin position="1"/>
        <end position="81"/>
    </location>
</feature>
<dbReference type="SUPFAM" id="SSF52833">
    <property type="entry name" value="Thioredoxin-like"/>
    <property type="match status" value="1"/>
</dbReference>
<reference evidence="3" key="1">
    <citation type="submission" date="2022-06" db="EMBL/GenBank/DDBJ databases">
        <title>Isolation and Genomics of Futiania mangrovii gen. nov., sp. nov., a Rare and Metabolically-versatile member in the Class Alphaproteobacteria.</title>
        <authorList>
            <person name="Liu L."/>
            <person name="Huang W.-C."/>
            <person name="Pan J."/>
            <person name="Li J."/>
            <person name="Huang Y."/>
            <person name="Du H."/>
            <person name="Liu Y."/>
            <person name="Li M."/>
        </authorList>
    </citation>
    <scope>NUCLEOTIDE SEQUENCE</scope>
    <source>
        <strain evidence="3">FT118</strain>
    </source>
</reference>
<dbReference type="PROSITE" id="PS50404">
    <property type="entry name" value="GST_NTER"/>
    <property type="match status" value="1"/>
</dbReference>
<organism evidence="3 4">
    <name type="scientific">Futiania mangrovi</name>
    <dbReference type="NCBI Taxonomy" id="2959716"/>
    <lineage>
        <taxon>Bacteria</taxon>
        <taxon>Pseudomonadati</taxon>
        <taxon>Pseudomonadota</taxon>
        <taxon>Alphaproteobacteria</taxon>
        <taxon>Futianiales</taxon>
        <taxon>Futianiaceae</taxon>
        <taxon>Futiania</taxon>
    </lineage>
</organism>
<dbReference type="RefSeq" id="WP_269331478.1">
    <property type="nucleotide sequence ID" value="NZ_JAMZFT010000001.1"/>
</dbReference>
<dbReference type="InterPro" id="IPR040079">
    <property type="entry name" value="Glutathione_S-Trfase"/>
</dbReference>
<keyword evidence="4" id="KW-1185">Reference proteome</keyword>
<accession>A0A9J6PAR9</accession>
<dbReference type="PANTHER" id="PTHR44051:SF8">
    <property type="entry name" value="GLUTATHIONE S-TRANSFERASE GSTA"/>
    <property type="match status" value="1"/>
</dbReference>
<dbReference type="Gene3D" id="3.40.30.10">
    <property type="entry name" value="Glutaredoxin"/>
    <property type="match status" value="1"/>
</dbReference>
<dbReference type="Proteomes" id="UP001055804">
    <property type="component" value="Unassembled WGS sequence"/>
</dbReference>
<dbReference type="InterPro" id="IPR034345">
    <property type="entry name" value="Gtt2-like_N"/>
</dbReference>
<dbReference type="PROSITE" id="PS50405">
    <property type="entry name" value="GST_CTER"/>
    <property type="match status" value="1"/>
</dbReference>
<dbReference type="Pfam" id="PF00043">
    <property type="entry name" value="GST_C"/>
    <property type="match status" value="1"/>
</dbReference>
<comment type="caution">
    <text evidence="3">The sequence shown here is derived from an EMBL/GenBank/DDBJ whole genome shotgun (WGS) entry which is preliminary data.</text>
</comment>
<dbReference type="InterPro" id="IPR010987">
    <property type="entry name" value="Glutathione-S-Trfase_C-like"/>
</dbReference>
<dbReference type="SFLD" id="SFLDG00358">
    <property type="entry name" value="Main_(cytGST)"/>
    <property type="match status" value="1"/>
</dbReference>
<protein>
    <submittedName>
        <fullName evidence="3">Glutathione S-transferase family protein</fullName>
    </submittedName>
</protein>